<evidence type="ECO:0000256" key="3">
    <source>
        <dbReference type="PROSITE-ProRule" id="PRU00110"/>
    </source>
</evidence>
<comment type="subcellular location">
    <subcellularLocation>
        <location evidence="4">Cytoplasm</location>
        <location evidence="4">Cytosol</location>
    </subcellularLocation>
    <subcellularLocation>
        <location evidence="4">Nucleus</location>
    </subcellularLocation>
</comment>
<name>A0ABR2FM77_9ROSI</name>
<keyword evidence="3" id="KW-0597">Phosphoprotein</keyword>
<dbReference type="Proteomes" id="UP001472677">
    <property type="component" value="Unassembled WGS sequence"/>
</dbReference>
<dbReference type="PROSITE" id="PS50894">
    <property type="entry name" value="HPT"/>
    <property type="match status" value="1"/>
</dbReference>
<accession>A0ABR2FM77</accession>
<gene>
    <name evidence="6" type="ORF">V6N12_072156</name>
</gene>
<evidence type="ECO:0000256" key="2">
    <source>
        <dbReference type="ARBA" id="ARBA00023012"/>
    </source>
</evidence>
<proteinExistence type="predicted"/>
<evidence type="ECO:0000256" key="1">
    <source>
        <dbReference type="ARBA" id="ARBA00022864"/>
    </source>
</evidence>
<keyword evidence="2 4" id="KW-0902">Two-component regulatory system</keyword>
<dbReference type="Gene3D" id="1.20.120.160">
    <property type="entry name" value="HPT domain"/>
    <property type="match status" value="1"/>
</dbReference>
<feature type="domain" description="HPt" evidence="5">
    <location>
        <begin position="38"/>
        <end position="143"/>
    </location>
</feature>
<dbReference type="InterPro" id="IPR045871">
    <property type="entry name" value="AHP1-5/YPD1"/>
</dbReference>
<protein>
    <recommendedName>
        <fullName evidence="4">Histidine-containing phosphotransfer protein</fullName>
    </recommendedName>
</protein>
<evidence type="ECO:0000313" key="6">
    <source>
        <dbReference type="EMBL" id="KAK8581955.1"/>
    </source>
</evidence>
<sequence length="204" mass="22977">MDRNGLQHQVACMRKSLFDQGYLDEQFIQLEELQDDANPNFVQEIVTLFFTDSARLIQDIEHALNSWPINFSKLDDYMHQFKGSSSSIGAKKVTKECTMLREYCSAGNAEGSVHFFSTFLVYIYGLDFSANQARACKLGEEARNLLPDGETGCSCSHSMRLPCKKDARNGDKLAFTRTGSLLWKQGFIVYAVNGALAVMPIYQQ</sequence>
<dbReference type="PANTHER" id="PTHR28242">
    <property type="entry name" value="PHOSPHORELAY INTERMEDIATE PROTEIN YPD1"/>
    <property type="match status" value="1"/>
</dbReference>
<dbReference type="InterPro" id="IPR036641">
    <property type="entry name" value="HPT_dom_sf"/>
</dbReference>
<keyword evidence="7" id="KW-1185">Reference proteome</keyword>
<organism evidence="6 7">
    <name type="scientific">Hibiscus sabdariffa</name>
    <name type="common">roselle</name>
    <dbReference type="NCBI Taxonomy" id="183260"/>
    <lineage>
        <taxon>Eukaryota</taxon>
        <taxon>Viridiplantae</taxon>
        <taxon>Streptophyta</taxon>
        <taxon>Embryophyta</taxon>
        <taxon>Tracheophyta</taxon>
        <taxon>Spermatophyta</taxon>
        <taxon>Magnoliopsida</taxon>
        <taxon>eudicotyledons</taxon>
        <taxon>Gunneridae</taxon>
        <taxon>Pentapetalae</taxon>
        <taxon>rosids</taxon>
        <taxon>malvids</taxon>
        <taxon>Malvales</taxon>
        <taxon>Malvaceae</taxon>
        <taxon>Malvoideae</taxon>
        <taxon>Hibiscus</taxon>
    </lineage>
</organism>
<keyword evidence="1 4" id="KW-0932">Cytokinin signaling pathway</keyword>
<dbReference type="Pfam" id="PF01627">
    <property type="entry name" value="Hpt"/>
    <property type="match status" value="1"/>
</dbReference>
<dbReference type="SUPFAM" id="SSF47226">
    <property type="entry name" value="Histidine-containing phosphotransfer domain, HPT domain"/>
    <property type="match status" value="1"/>
</dbReference>
<reference evidence="6 7" key="1">
    <citation type="journal article" date="2024" name="G3 (Bethesda)">
        <title>Genome assembly of Hibiscus sabdariffa L. provides insights into metabolisms of medicinal natural products.</title>
        <authorList>
            <person name="Kim T."/>
        </authorList>
    </citation>
    <scope>NUCLEOTIDE SEQUENCE [LARGE SCALE GENOMIC DNA]</scope>
    <source>
        <strain evidence="6">TK-2024</strain>
        <tissue evidence="6">Old leaves</tissue>
    </source>
</reference>
<comment type="domain">
    <text evidence="4">Histidine-containing phosphotransfer domain (HPt) contains an active histidine that mediates the phosphotransfer.</text>
</comment>
<evidence type="ECO:0000259" key="5">
    <source>
        <dbReference type="PROSITE" id="PS50894"/>
    </source>
</evidence>
<dbReference type="InterPro" id="IPR008207">
    <property type="entry name" value="Sig_transdc_His_kin_Hpt_dom"/>
</dbReference>
<evidence type="ECO:0000313" key="7">
    <source>
        <dbReference type="Proteomes" id="UP001472677"/>
    </source>
</evidence>
<comment type="caution">
    <text evidence="6">The sequence shown here is derived from an EMBL/GenBank/DDBJ whole genome shotgun (WGS) entry which is preliminary data.</text>
</comment>
<evidence type="ECO:0000256" key="4">
    <source>
        <dbReference type="RuleBase" id="RU369004"/>
    </source>
</evidence>
<dbReference type="PANTHER" id="PTHR28242:SF51">
    <property type="entry name" value="HISTIDINE-CONTAINING PHOSPHOTRANSFER PROTEIN"/>
    <property type="match status" value="1"/>
</dbReference>
<dbReference type="EMBL" id="JBBPBM010000006">
    <property type="protein sequence ID" value="KAK8581955.1"/>
    <property type="molecule type" value="Genomic_DNA"/>
</dbReference>
<feature type="modified residue" description="Phosphohistidine" evidence="3">
    <location>
        <position position="79"/>
    </location>
</feature>
<comment type="function">
    <text evidence="4">Functions as a two-component phosphorelay mediators between cytokinin sensor histidine kinases and response regulators (B-type ARRs). Plays an important role in propagating cytokinin signal transduction.</text>
</comment>